<evidence type="ECO:0000313" key="7">
    <source>
        <dbReference type="Proteomes" id="UP000237983"/>
    </source>
</evidence>
<evidence type="ECO:0000313" key="6">
    <source>
        <dbReference type="EMBL" id="PRY70373.1"/>
    </source>
</evidence>
<dbReference type="GO" id="GO:0005524">
    <property type="term" value="F:ATP binding"/>
    <property type="evidence" value="ECO:0007669"/>
    <property type="project" value="UniProtKB-KW"/>
</dbReference>
<dbReference type="Gene3D" id="3.40.50.300">
    <property type="entry name" value="P-loop containing nucleotide triphosphate hydrolases"/>
    <property type="match status" value="1"/>
</dbReference>
<evidence type="ECO:0000256" key="3">
    <source>
        <dbReference type="ARBA" id="ARBA00022840"/>
    </source>
</evidence>
<accession>A0A2T0VJK5</accession>
<dbReference type="EMBL" id="PVTL01000001">
    <property type="protein sequence ID" value="PRY70373.1"/>
    <property type="molecule type" value="Genomic_DNA"/>
</dbReference>
<dbReference type="PROSITE" id="PS50893">
    <property type="entry name" value="ABC_TRANSPORTER_2"/>
    <property type="match status" value="1"/>
</dbReference>
<comment type="caution">
    <text evidence="6">The sequence shown here is derived from an EMBL/GenBank/DDBJ whole genome shotgun (WGS) entry which is preliminary data.</text>
</comment>
<dbReference type="InterPro" id="IPR050166">
    <property type="entry name" value="ABC_transporter_ATP-bind"/>
</dbReference>
<dbReference type="InterPro" id="IPR017871">
    <property type="entry name" value="ABC_transporter-like_CS"/>
</dbReference>
<evidence type="ECO:0000256" key="4">
    <source>
        <dbReference type="SAM" id="MobiDB-lite"/>
    </source>
</evidence>
<dbReference type="GO" id="GO:0016887">
    <property type="term" value="F:ATP hydrolysis activity"/>
    <property type="evidence" value="ECO:0007669"/>
    <property type="project" value="InterPro"/>
</dbReference>
<evidence type="ECO:0000256" key="2">
    <source>
        <dbReference type="ARBA" id="ARBA00022741"/>
    </source>
</evidence>
<dbReference type="Pfam" id="PF00005">
    <property type="entry name" value="ABC_tran"/>
    <property type="match status" value="1"/>
</dbReference>
<sequence>MSISRTSTGVTAPALPVSLTGVGRSFPGQRPSEAHRAVLKDITLDIAAGEIVALLGPSGCGKSTLLRQISGLDTPDVGTIRIGGTALAGIDQRCAVGFQEPRLLPWRTIERNVELGLPRQTQRSAGRARVAELLTLVQLADAASLRPRQVSGGMAQRASLARALARGPGVLVLDEPFGALDALTRLTMQDLLLEIHAVEPATIILVTHDVDEALYLSDRIVLLGEDPNAPVGGGADIRSIVSVPGSRPRDRGDAALAALRARLLEGLGVSVHRSDSDPTPSDPTPSDPTPSDFTPTDFTQPEITPQQR</sequence>
<proteinExistence type="predicted"/>
<dbReference type="SUPFAM" id="SSF52540">
    <property type="entry name" value="P-loop containing nucleoside triphosphate hydrolases"/>
    <property type="match status" value="1"/>
</dbReference>
<dbReference type="PROSITE" id="PS00211">
    <property type="entry name" value="ABC_TRANSPORTER_1"/>
    <property type="match status" value="1"/>
</dbReference>
<dbReference type="RefSeq" id="WP_181243140.1">
    <property type="nucleotide sequence ID" value="NZ_PVTL01000001.1"/>
</dbReference>
<dbReference type="SMART" id="SM00382">
    <property type="entry name" value="AAA"/>
    <property type="match status" value="1"/>
</dbReference>
<dbReference type="InterPro" id="IPR003439">
    <property type="entry name" value="ABC_transporter-like_ATP-bd"/>
</dbReference>
<gene>
    <name evidence="6" type="ORF">B0I08_101507</name>
</gene>
<feature type="region of interest" description="Disordered" evidence="4">
    <location>
        <begin position="269"/>
        <end position="308"/>
    </location>
</feature>
<reference evidence="6 7" key="1">
    <citation type="submission" date="2018-03" db="EMBL/GenBank/DDBJ databases">
        <title>Genomic Encyclopedia of Type Strains, Phase III (KMG-III): the genomes of soil and plant-associated and newly described type strains.</title>
        <authorList>
            <person name="Whitman W."/>
        </authorList>
    </citation>
    <scope>NUCLEOTIDE SEQUENCE [LARGE SCALE GENOMIC DNA]</scope>
    <source>
        <strain evidence="6 7">CGMCC 1.12484</strain>
    </source>
</reference>
<keyword evidence="7" id="KW-1185">Reference proteome</keyword>
<evidence type="ECO:0000256" key="1">
    <source>
        <dbReference type="ARBA" id="ARBA00022448"/>
    </source>
</evidence>
<protein>
    <submittedName>
        <fullName evidence="6">Sulfonate transport system ATP-binding protein</fullName>
    </submittedName>
</protein>
<dbReference type="PANTHER" id="PTHR42788:SF19">
    <property type="entry name" value="ALIPHATIC SULFONATES IMPORT ATP-BINDING PROTEIN SSUB 2"/>
    <property type="match status" value="1"/>
</dbReference>
<organism evidence="6 7">
    <name type="scientific">Glaciihabitans tibetensis</name>
    <dbReference type="NCBI Taxonomy" id="1266600"/>
    <lineage>
        <taxon>Bacteria</taxon>
        <taxon>Bacillati</taxon>
        <taxon>Actinomycetota</taxon>
        <taxon>Actinomycetes</taxon>
        <taxon>Micrococcales</taxon>
        <taxon>Microbacteriaceae</taxon>
        <taxon>Glaciihabitans</taxon>
    </lineage>
</organism>
<keyword evidence="2" id="KW-0547">Nucleotide-binding</keyword>
<keyword evidence="3 6" id="KW-0067">ATP-binding</keyword>
<keyword evidence="1" id="KW-0813">Transport</keyword>
<dbReference type="Proteomes" id="UP000237983">
    <property type="component" value="Unassembled WGS sequence"/>
</dbReference>
<dbReference type="InterPro" id="IPR003593">
    <property type="entry name" value="AAA+_ATPase"/>
</dbReference>
<feature type="domain" description="ABC transporter" evidence="5">
    <location>
        <begin position="17"/>
        <end position="250"/>
    </location>
</feature>
<dbReference type="InterPro" id="IPR027417">
    <property type="entry name" value="P-loop_NTPase"/>
</dbReference>
<dbReference type="CDD" id="cd03293">
    <property type="entry name" value="ABC_NrtD_SsuB_transporters"/>
    <property type="match status" value="1"/>
</dbReference>
<dbReference type="PANTHER" id="PTHR42788">
    <property type="entry name" value="TAURINE IMPORT ATP-BINDING PROTEIN-RELATED"/>
    <property type="match status" value="1"/>
</dbReference>
<dbReference type="AlphaFoldDB" id="A0A2T0VJK5"/>
<name>A0A2T0VJK5_9MICO</name>
<evidence type="ECO:0000259" key="5">
    <source>
        <dbReference type="PROSITE" id="PS50893"/>
    </source>
</evidence>
<feature type="compositionally biased region" description="Low complexity" evidence="4">
    <location>
        <begin position="289"/>
        <end position="299"/>
    </location>
</feature>